<evidence type="ECO:0000256" key="1">
    <source>
        <dbReference type="SAM" id="MobiDB-lite"/>
    </source>
</evidence>
<dbReference type="Proteomes" id="UP000663853">
    <property type="component" value="Unassembled WGS sequence"/>
</dbReference>
<dbReference type="InterPro" id="IPR036047">
    <property type="entry name" value="F-box-like_dom_sf"/>
</dbReference>
<accession>A0A8H3H823</accession>
<gene>
    <name evidence="4" type="ORF">RDB_LOCUS102236</name>
</gene>
<feature type="region of interest" description="Disordered" evidence="1">
    <location>
        <begin position="1163"/>
        <end position="1212"/>
    </location>
</feature>
<feature type="region of interest" description="Disordered" evidence="1">
    <location>
        <begin position="1"/>
        <end position="63"/>
    </location>
</feature>
<evidence type="ECO:0000259" key="3">
    <source>
        <dbReference type="PROSITE" id="PS50181"/>
    </source>
</evidence>
<name>A0A8H3H823_9AGAM</name>
<dbReference type="CDD" id="cd09917">
    <property type="entry name" value="F-box_SF"/>
    <property type="match status" value="1"/>
</dbReference>
<keyword evidence="2" id="KW-0472">Membrane</keyword>
<keyword evidence="2" id="KW-1133">Transmembrane helix</keyword>
<evidence type="ECO:0000313" key="4">
    <source>
        <dbReference type="EMBL" id="CAE6492021.1"/>
    </source>
</evidence>
<evidence type="ECO:0000313" key="5">
    <source>
        <dbReference type="Proteomes" id="UP000663853"/>
    </source>
</evidence>
<feature type="compositionally biased region" description="Acidic residues" evidence="1">
    <location>
        <begin position="1194"/>
        <end position="1205"/>
    </location>
</feature>
<dbReference type="PROSITE" id="PS50181">
    <property type="entry name" value="FBOX"/>
    <property type="match status" value="2"/>
</dbReference>
<dbReference type="Pfam" id="PF00646">
    <property type="entry name" value="F-box"/>
    <property type="match status" value="1"/>
</dbReference>
<dbReference type="SUPFAM" id="SSF81383">
    <property type="entry name" value="F-box domain"/>
    <property type="match status" value="2"/>
</dbReference>
<feature type="compositionally biased region" description="Acidic residues" evidence="1">
    <location>
        <begin position="387"/>
        <end position="401"/>
    </location>
</feature>
<feature type="region of interest" description="Disordered" evidence="1">
    <location>
        <begin position="484"/>
        <end position="503"/>
    </location>
</feature>
<sequence>MKTRRQTRLLEESTGAGEQNSESRSSTEREENETLDSSRDGPPQRKKRAPGGPSRPHKVKAPKRIKGKLSGVLALPIEVFMEIMLYLALPDVLSLSRANKFFRQMLMTRSAATLEVWQTAVKNVPGLPPCPKDLCEPQYATLIYSKHCSMCGASVVRPMDPYLNIRLCKDCTEIQSHPSSSGIQVGRMKTSRYGMRTCLISDVEEVEGWVDGQNPIPVEEMESRVDTRFDAILDRGEYAVTMEDFLRDMAKTRTREIDELKEQRRQDVKRRLGEAGWKEPDWIFPEFVARKWAPLVEAPQALTERAWQKLYPSLVPYLETNRRSHTERSRIVRKGKRVRRLRRLLLAIRNENNLLEIDGEELPSEENGISNAAMEATTATANSPPTSDEEIDSALEDDGEYGSENPSLSAPTISTISIRMPFPPMVDLLEWPIISELLNTDTDADTMQERFEEIKAEIEDQIRSWRLAVEKELVGILKVGAAHDTKSSNSQSKEQGMELDSETPQLQLETEIPPESPFMDLLTTTTRLLLRADSVFRASEDTVAPMPLYFPELFHILQDRPDGYCSYDFRKLVGYERPMHGYTWDPSEVVYYPEGTTAAKALLRQLGREDAAQFELEALGARFTCGPCGDKWLRTWNEMVQHYAEAIVHANTAAKAKSSVKKQVKYNDVHYLDLDPKTKGKRKPIVVLHGVEEARALSLKRRKGESLMKCNSCEQLGVDFRSPRDVMLKHIRTVHLIKAPKAEHYERWSNLKAHIIVDDPMGAISDSTEATDQEMVKDIVANHSNYGTEESNGVGDQEAASGSSAGIEKVTIAAPPTNERSATGPPPRKKRAPAKTLERSNVKQKNRSKGKLSEVFSLPIEVFVEIIRYLALPDVLSLSRASKFFHQMLMTRSAAVLGVWRAAVANVPGLPPCPKDLCEPQYATLIYSKHCTLCGAGVVRPMDPYLNVRLCKDCCEVHVAHIEEMERVALRPLVHQSEITRKKSSRWGMKTCLVRDKEDVEDWIESIQLETDDGSVSEGQQAQITERIDAREERLKYAPQMERYLREMAETRAREIDQLKDQRRQELKRRMREAGWGEADWTFPFFVARKWATLVEAPQPLTERAWQKLYPIMVPYLEKNRISHVKRSKLVNEAQRHRRMRRLLLAIKNKNTMLQIDRGALQAMKEETETSSSPADIDVADDSNNINDLPTNDAETDGTEDEDDTLSQSSEYSIPTTLSDLIINMPFPPMVDVLEWPIISDLLETDTDADTMEAEFEESRVKIEASIRSWGEEVQDELVGVLKSGATNSGNSSDNNEENHNMQPFAEEPLLELRVQLPPERSSVESLTPSTRLLLRADSVFRIPSDNPGPMPLYFPELFLVLHDKTHGYFGFDSTIFDSINQPKLGNPWKLEDVAYYPEGVTAAKALLNQLGRPNAAQFELQALGPRFTCGSCGDKWVQHYAEAISHARMATEAKGSVKKKVKYDNQHRPEPNNQSKGKHKPLIILHSAEEVKELSSKYRILQLFVDCDLCDQLGIKFQAPRGIMLKHIRAVHSIKTPKAEHYKRTSGYQKHPQIRDRTGGGVQLGAFWDACLLVGP</sequence>
<reference evidence="4" key="1">
    <citation type="submission" date="2021-01" db="EMBL/GenBank/DDBJ databases">
        <authorList>
            <person name="Kaushik A."/>
        </authorList>
    </citation>
    <scope>NUCLEOTIDE SEQUENCE</scope>
    <source>
        <strain evidence="4">AG6-10EEA</strain>
    </source>
</reference>
<organism evidence="4 5">
    <name type="scientific">Rhizoctonia solani</name>
    <dbReference type="NCBI Taxonomy" id="456999"/>
    <lineage>
        <taxon>Eukaryota</taxon>
        <taxon>Fungi</taxon>
        <taxon>Dikarya</taxon>
        <taxon>Basidiomycota</taxon>
        <taxon>Agaricomycotina</taxon>
        <taxon>Agaricomycetes</taxon>
        <taxon>Cantharellales</taxon>
        <taxon>Ceratobasidiaceae</taxon>
        <taxon>Rhizoctonia</taxon>
    </lineage>
</organism>
<feature type="region of interest" description="Disordered" evidence="1">
    <location>
        <begin position="377"/>
        <end position="408"/>
    </location>
</feature>
<evidence type="ECO:0000256" key="2">
    <source>
        <dbReference type="SAM" id="Phobius"/>
    </source>
</evidence>
<feature type="compositionally biased region" description="Basic residues" evidence="1">
    <location>
        <begin position="44"/>
        <end position="63"/>
    </location>
</feature>
<protein>
    <recommendedName>
        <fullName evidence="3">F-box domain-containing protein</fullName>
    </recommendedName>
</protein>
<feature type="domain" description="F-box" evidence="3">
    <location>
        <begin position="852"/>
        <end position="903"/>
    </location>
</feature>
<dbReference type="InterPro" id="IPR001810">
    <property type="entry name" value="F-box_dom"/>
</dbReference>
<feature type="domain" description="F-box" evidence="3">
    <location>
        <begin position="69"/>
        <end position="120"/>
    </location>
</feature>
<feature type="region of interest" description="Disordered" evidence="1">
    <location>
        <begin position="811"/>
        <end position="848"/>
    </location>
</feature>
<dbReference type="EMBL" id="CAJMXA010003180">
    <property type="protein sequence ID" value="CAE6492021.1"/>
    <property type="molecule type" value="Genomic_DNA"/>
</dbReference>
<feature type="region of interest" description="Disordered" evidence="1">
    <location>
        <begin position="786"/>
        <end position="805"/>
    </location>
</feature>
<comment type="caution">
    <text evidence="4">The sequence shown here is derived from an EMBL/GenBank/DDBJ whole genome shotgun (WGS) entry which is preliminary data.</text>
</comment>
<keyword evidence="2" id="KW-0812">Transmembrane</keyword>
<proteinExistence type="predicted"/>
<feature type="transmembrane region" description="Helical" evidence="2">
    <location>
        <begin position="69"/>
        <end position="89"/>
    </location>
</feature>